<protein>
    <recommendedName>
        <fullName evidence="3">Retrotransposon Copia-like N-terminal domain-containing protein</fullName>
    </recommendedName>
</protein>
<organism evidence="1 2">
    <name type="scientific">Pyrus ussuriensis x Pyrus communis</name>
    <dbReference type="NCBI Taxonomy" id="2448454"/>
    <lineage>
        <taxon>Eukaryota</taxon>
        <taxon>Viridiplantae</taxon>
        <taxon>Streptophyta</taxon>
        <taxon>Embryophyta</taxon>
        <taxon>Tracheophyta</taxon>
        <taxon>Spermatophyta</taxon>
        <taxon>Magnoliopsida</taxon>
        <taxon>eudicotyledons</taxon>
        <taxon>Gunneridae</taxon>
        <taxon>Pentapetalae</taxon>
        <taxon>rosids</taxon>
        <taxon>fabids</taxon>
        <taxon>Rosales</taxon>
        <taxon>Rosaceae</taxon>
        <taxon>Amygdaloideae</taxon>
        <taxon>Maleae</taxon>
        <taxon>Pyrus</taxon>
    </lineage>
</organism>
<dbReference type="OrthoDB" id="913984at2759"/>
<dbReference type="PANTHER" id="PTHR47481">
    <property type="match status" value="1"/>
</dbReference>
<proteinExistence type="predicted"/>
<evidence type="ECO:0000313" key="2">
    <source>
        <dbReference type="Proteomes" id="UP000327157"/>
    </source>
</evidence>
<sequence length="180" mass="20160">MVLVDAQYRVDFAQLRSDCSSPLSVLVKTSAGLGAILKIGCSKIGCLLWLIEFFSMASSSFKIENLLGMLTIKLRDNNFAKWAFQFQSVLKGYKLFGHFDGTIGCPSKYAVSSETGVTREITTAFLDWESTDMALISLLLATLTDEAMEYVLGCRTAFEAWSNLVERYASVSKFANRWWR</sequence>
<reference evidence="1 2" key="3">
    <citation type="submission" date="2019-11" db="EMBL/GenBank/DDBJ databases">
        <title>A de novo genome assembly of a pear dwarfing rootstock.</title>
        <authorList>
            <person name="Wang F."/>
            <person name="Wang J."/>
            <person name="Li S."/>
            <person name="Zhang Y."/>
            <person name="Fang M."/>
            <person name="Ma L."/>
            <person name="Zhao Y."/>
            <person name="Jiang S."/>
        </authorList>
    </citation>
    <scope>NUCLEOTIDE SEQUENCE [LARGE SCALE GENOMIC DNA]</scope>
    <source>
        <strain evidence="1">S2</strain>
        <tissue evidence="1">Leaf</tissue>
    </source>
</reference>
<reference evidence="1 2" key="1">
    <citation type="submission" date="2019-09" db="EMBL/GenBank/DDBJ databases">
        <authorList>
            <person name="Ou C."/>
        </authorList>
    </citation>
    <scope>NUCLEOTIDE SEQUENCE [LARGE SCALE GENOMIC DNA]</scope>
    <source>
        <strain evidence="1">S2</strain>
        <tissue evidence="1">Leaf</tissue>
    </source>
</reference>
<dbReference type="Proteomes" id="UP000327157">
    <property type="component" value="Chromosome 3"/>
</dbReference>
<gene>
    <name evidence="1" type="ORF">D8674_023107</name>
</gene>
<comment type="caution">
    <text evidence="1">The sequence shown here is derived from an EMBL/GenBank/DDBJ whole genome shotgun (WGS) entry which is preliminary data.</text>
</comment>
<name>A0A5N5GLY7_9ROSA</name>
<keyword evidence="2" id="KW-1185">Reference proteome</keyword>
<reference evidence="2" key="2">
    <citation type="submission" date="2019-10" db="EMBL/GenBank/DDBJ databases">
        <title>A de novo genome assembly of a pear dwarfing rootstock.</title>
        <authorList>
            <person name="Wang F."/>
            <person name="Wang J."/>
            <person name="Li S."/>
            <person name="Zhang Y."/>
            <person name="Fang M."/>
            <person name="Ma L."/>
            <person name="Zhao Y."/>
            <person name="Jiang S."/>
        </authorList>
    </citation>
    <scope>NUCLEOTIDE SEQUENCE [LARGE SCALE GENOMIC DNA]</scope>
</reference>
<evidence type="ECO:0000313" key="1">
    <source>
        <dbReference type="EMBL" id="KAB2616519.1"/>
    </source>
</evidence>
<evidence type="ECO:0008006" key="3">
    <source>
        <dbReference type="Google" id="ProtNLM"/>
    </source>
</evidence>
<accession>A0A5N5GLY7</accession>
<dbReference type="PANTHER" id="PTHR47481:SF34">
    <property type="entry name" value="CCHC-TYPE DOMAIN-CONTAINING PROTEIN"/>
    <property type="match status" value="1"/>
</dbReference>
<dbReference type="EMBL" id="SMOL01000402">
    <property type="protein sequence ID" value="KAB2616519.1"/>
    <property type="molecule type" value="Genomic_DNA"/>
</dbReference>
<dbReference type="AlphaFoldDB" id="A0A5N5GLY7"/>